<gene>
    <name evidence="1" type="ORF">EV356DRAFT_133039</name>
</gene>
<name>A0A6A6HBW6_VIRVR</name>
<proteinExistence type="predicted"/>
<dbReference type="AlphaFoldDB" id="A0A6A6HBW6"/>
<dbReference type="Proteomes" id="UP000800092">
    <property type="component" value="Unassembled WGS sequence"/>
</dbReference>
<keyword evidence="2" id="KW-1185">Reference proteome</keyword>
<organism evidence="1 2">
    <name type="scientific">Viridothelium virens</name>
    <name type="common">Speckled blister lichen</name>
    <name type="synonym">Trypethelium virens</name>
    <dbReference type="NCBI Taxonomy" id="1048519"/>
    <lineage>
        <taxon>Eukaryota</taxon>
        <taxon>Fungi</taxon>
        <taxon>Dikarya</taxon>
        <taxon>Ascomycota</taxon>
        <taxon>Pezizomycotina</taxon>
        <taxon>Dothideomycetes</taxon>
        <taxon>Dothideomycetes incertae sedis</taxon>
        <taxon>Trypetheliales</taxon>
        <taxon>Trypetheliaceae</taxon>
        <taxon>Viridothelium</taxon>
    </lineage>
</organism>
<evidence type="ECO:0000313" key="1">
    <source>
        <dbReference type="EMBL" id="KAF2235000.1"/>
    </source>
</evidence>
<evidence type="ECO:0000313" key="2">
    <source>
        <dbReference type="Proteomes" id="UP000800092"/>
    </source>
</evidence>
<dbReference type="EMBL" id="ML991794">
    <property type="protein sequence ID" value="KAF2235000.1"/>
    <property type="molecule type" value="Genomic_DNA"/>
</dbReference>
<accession>A0A6A6HBW6</accession>
<reference evidence="1" key="1">
    <citation type="journal article" date="2020" name="Stud. Mycol.">
        <title>101 Dothideomycetes genomes: a test case for predicting lifestyles and emergence of pathogens.</title>
        <authorList>
            <person name="Haridas S."/>
            <person name="Albert R."/>
            <person name="Binder M."/>
            <person name="Bloem J."/>
            <person name="Labutti K."/>
            <person name="Salamov A."/>
            <person name="Andreopoulos B."/>
            <person name="Baker S."/>
            <person name="Barry K."/>
            <person name="Bills G."/>
            <person name="Bluhm B."/>
            <person name="Cannon C."/>
            <person name="Castanera R."/>
            <person name="Culley D."/>
            <person name="Daum C."/>
            <person name="Ezra D."/>
            <person name="Gonzalez J."/>
            <person name="Henrissat B."/>
            <person name="Kuo A."/>
            <person name="Liang C."/>
            <person name="Lipzen A."/>
            <person name="Lutzoni F."/>
            <person name="Magnuson J."/>
            <person name="Mondo S."/>
            <person name="Nolan M."/>
            <person name="Ohm R."/>
            <person name="Pangilinan J."/>
            <person name="Park H.-J."/>
            <person name="Ramirez L."/>
            <person name="Alfaro M."/>
            <person name="Sun H."/>
            <person name="Tritt A."/>
            <person name="Yoshinaga Y."/>
            <person name="Zwiers L.-H."/>
            <person name="Turgeon B."/>
            <person name="Goodwin S."/>
            <person name="Spatafora J."/>
            <person name="Crous P."/>
            <person name="Grigoriev I."/>
        </authorList>
    </citation>
    <scope>NUCLEOTIDE SEQUENCE</scope>
    <source>
        <strain evidence="1">Tuck. ex Michener</strain>
    </source>
</reference>
<sequence length="179" mass="19440">MLGSSPIRSNGRFRDCLILDETHSISKGNRDSSTMKILGSEREPGADRGTVPSHLARCARGVRRELQRSTASTLTRRTGNGTEMRQFSLRVQISLTGHATASAGQDVDGTRTERIQDCVVGRQGWVRPLLLEVAGPIVTVRALCLASSTLPNRVRRSVQAFPSKFSPPLPALPSPSPLR</sequence>
<protein>
    <submittedName>
        <fullName evidence="1">Uncharacterized protein</fullName>
    </submittedName>
</protein>